<accession>A0A251YXL5</accession>
<feature type="compositionally biased region" description="Low complexity" evidence="1">
    <location>
        <begin position="344"/>
        <end position="364"/>
    </location>
</feature>
<sequence>MTPGAATLSVLYLGGTGTISAACVRASVAAGHDVTVVTRGGDAKGRGLPEGVTPLVADVTDPDALRQAIGDRSFDAVVDFLSFDAAGADRRVDVFAGRTRQFVAISSASIYRKPVLQTPITESTLRANPFLAYARDKIAMEDAFLMHHATSGFPVVIVRPSHTYDEASPPLAGDWTVVDRIARGEEVVVPGDGTSLWTLTHADDFAVGLVGILGDERATGEALHITSDDVMTWDRIHHLVADALGVEARIVHVPAEQFPVVEPDWGWSELVVGDLSHSAVFDTTRIRRLVPAFQPRIPFHLAVRGIVAFRAAHPELTRPDADTDRRIARLVAAKHTADAAYRDAGTASAAAPAAPATAEGGAGA</sequence>
<dbReference type="InterPro" id="IPR051783">
    <property type="entry name" value="NAD(P)-dependent_oxidoreduct"/>
</dbReference>
<dbReference type="InterPro" id="IPR001509">
    <property type="entry name" value="Epimerase_deHydtase"/>
</dbReference>
<gene>
    <name evidence="3" type="primary">kanK</name>
    <name evidence="3" type="ORF">BFL36_00370</name>
</gene>
<name>A0A251YXL5_9MICO</name>
<dbReference type="EMBL" id="MDJY01000005">
    <property type="protein sequence ID" value="OUE28952.1"/>
    <property type="molecule type" value="Genomic_DNA"/>
</dbReference>
<protein>
    <submittedName>
        <fullName evidence="3">2'-dehydrokanamycin reductase</fullName>
    </submittedName>
</protein>
<dbReference type="AlphaFoldDB" id="A0A251YXL5"/>
<dbReference type="InterPro" id="IPR036291">
    <property type="entry name" value="NAD(P)-bd_dom_sf"/>
</dbReference>
<evidence type="ECO:0000256" key="1">
    <source>
        <dbReference type="SAM" id="MobiDB-lite"/>
    </source>
</evidence>
<dbReference type="Proteomes" id="UP000195011">
    <property type="component" value="Unassembled WGS sequence"/>
</dbReference>
<proteinExistence type="predicted"/>
<dbReference type="Gene3D" id="3.40.50.720">
    <property type="entry name" value="NAD(P)-binding Rossmann-like Domain"/>
    <property type="match status" value="1"/>
</dbReference>
<dbReference type="PANTHER" id="PTHR48079">
    <property type="entry name" value="PROTEIN YEEZ"/>
    <property type="match status" value="1"/>
</dbReference>
<dbReference type="PANTHER" id="PTHR48079:SF6">
    <property type="entry name" value="NAD(P)-BINDING DOMAIN-CONTAINING PROTEIN-RELATED"/>
    <property type="match status" value="1"/>
</dbReference>
<evidence type="ECO:0000313" key="4">
    <source>
        <dbReference type="Proteomes" id="UP000195011"/>
    </source>
</evidence>
<dbReference type="SUPFAM" id="SSF51735">
    <property type="entry name" value="NAD(P)-binding Rossmann-fold domains"/>
    <property type="match status" value="1"/>
</dbReference>
<dbReference type="Pfam" id="PF01370">
    <property type="entry name" value="Epimerase"/>
    <property type="match status" value="1"/>
</dbReference>
<evidence type="ECO:0000259" key="2">
    <source>
        <dbReference type="Pfam" id="PF01370"/>
    </source>
</evidence>
<comment type="caution">
    <text evidence="3">The sequence shown here is derived from an EMBL/GenBank/DDBJ whole genome shotgun (WGS) entry which is preliminary data.</text>
</comment>
<evidence type="ECO:0000313" key="3">
    <source>
        <dbReference type="EMBL" id="OUE28952.1"/>
    </source>
</evidence>
<dbReference type="GO" id="GO:0004029">
    <property type="term" value="F:aldehyde dehydrogenase (NAD+) activity"/>
    <property type="evidence" value="ECO:0007669"/>
    <property type="project" value="TreeGrafter"/>
</dbReference>
<dbReference type="GO" id="GO:0005737">
    <property type="term" value="C:cytoplasm"/>
    <property type="evidence" value="ECO:0007669"/>
    <property type="project" value="TreeGrafter"/>
</dbReference>
<organism evidence="3 4">
    <name type="scientific">Clavibacter michiganensis</name>
    <dbReference type="NCBI Taxonomy" id="28447"/>
    <lineage>
        <taxon>Bacteria</taxon>
        <taxon>Bacillati</taxon>
        <taxon>Actinomycetota</taxon>
        <taxon>Actinomycetes</taxon>
        <taxon>Micrococcales</taxon>
        <taxon>Microbacteriaceae</taxon>
        <taxon>Clavibacter</taxon>
    </lineage>
</organism>
<feature type="region of interest" description="Disordered" evidence="1">
    <location>
        <begin position="343"/>
        <end position="364"/>
    </location>
</feature>
<dbReference type="RefSeq" id="WP_086516041.1">
    <property type="nucleotide sequence ID" value="NZ_MDJY01000005.1"/>
</dbReference>
<reference evidence="3 4" key="1">
    <citation type="submission" date="2016-08" db="EMBL/GenBank/DDBJ databases">
        <title>Genome sequence of Clavibacter michiganensis spp strain CFBP8017.</title>
        <authorList>
            <person name="Thapa S.P."/>
            <person name="Coaker G."/>
            <person name="Jacques M.-A."/>
        </authorList>
    </citation>
    <scope>NUCLEOTIDE SEQUENCE [LARGE SCALE GENOMIC DNA]</scope>
    <source>
        <strain evidence="3">CFBP8017</strain>
    </source>
</reference>
<feature type="domain" description="NAD-dependent epimerase/dehydratase" evidence="2">
    <location>
        <begin position="13"/>
        <end position="216"/>
    </location>
</feature>